<keyword evidence="2" id="KW-1133">Transmembrane helix</keyword>
<evidence type="ECO:0000256" key="2">
    <source>
        <dbReference type="SAM" id="Phobius"/>
    </source>
</evidence>
<keyword evidence="2" id="KW-0472">Membrane</keyword>
<dbReference type="AlphaFoldDB" id="A0A450UGY8"/>
<organism evidence="4">
    <name type="scientific">Candidatus Kentrum eta</name>
    <dbReference type="NCBI Taxonomy" id="2126337"/>
    <lineage>
        <taxon>Bacteria</taxon>
        <taxon>Pseudomonadati</taxon>
        <taxon>Pseudomonadota</taxon>
        <taxon>Gammaproteobacteria</taxon>
        <taxon>Candidatus Kentrum</taxon>
    </lineage>
</organism>
<evidence type="ECO:0000256" key="1">
    <source>
        <dbReference type="SAM" id="MobiDB-lite"/>
    </source>
</evidence>
<proteinExistence type="predicted"/>
<protein>
    <submittedName>
        <fullName evidence="4">Uncharacterized protein</fullName>
    </submittedName>
</protein>
<dbReference type="EMBL" id="CAADFJ010000021">
    <property type="protein sequence ID" value="VFJ98424.1"/>
    <property type="molecule type" value="Genomic_DNA"/>
</dbReference>
<feature type="region of interest" description="Disordered" evidence="1">
    <location>
        <begin position="309"/>
        <end position="346"/>
    </location>
</feature>
<keyword evidence="2" id="KW-0812">Transmembrane</keyword>
<evidence type="ECO:0000313" key="3">
    <source>
        <dbReference type="EMBL" id="VFJ90702.1"/>
    </source>
</evidence>
<name>A0A450UGY8_9GAMM</name>
<feature type="transmembrane region" description="Helical" evidence="2">
    <location>
        <begin position="107"/>
        <end position="130"/>
    </location>
</feature>
<evidence type="ECO:0000313" key="5">
    <source>
        <dbReference type="EMBL" id="VFJ98424.1"/>
    </source>
</evidence>
<dbReference type="EMBL" id="CAADFG010000023">
    <property type="protein sequence ID" value="VFJ90702.1"/>
    <property type="molecule type" value="Genomic_DNA"/>
</dbReference>
<feature type="transmembrane region" description="Helical" evidence="2">
    <location>
        <begin position="285"/>
        <end position="302"/>
    </location>
</feature>
<dbReference type="EMBL" id="CAADFI010000021">
    <property type="protein sequence ID" value="VFJ91791.1"/>
    <property type="molecule type" value="Genomic_DNA"/>
</dbReference>
<gene>
    <name evidence="3" type="ORF">BECKH772A_GA0070896_1002318</name>
    <name evidence="4" type="ORF">BECKH772B_GA0070898_1002118</name>
    <name evidence="5" type="ORF">BECKH772C_GA0070978_1002118</name>
</gene>
<reference evidence="4" key="1">
    <citation type="submission" date="2019-02" db="EMBL/GenBank/DDBJ databases">
        <authorList>
            <person name="Gruber-Vodicka R. H."/>
            <person name="Seah K. B. B."/>
        </authorList>
    </citation>
    <scope>NUCLEOTIDE SEQUENCE</scope>
    <source>
        <strain evidence="5">BECK_SA2B12</strain>
        <strain evidence="3">BECK_SA2B15</strain>
        <strain evidence="4">BECK_SA2B20</strain>
    </source>
</reference>
<sequence length="346" mass="38627">MNMTILVKWFTWIGLRWKYRFGMSHRVSRDIEALTSEKTHYSKDLITPSEEGICRDFEQLEGSDIDHFKWITLGMLLILIAFIWLIFRATDITPQLIALFSPQTLGYMDIVFGIIGGLGITVLIITFFAANEALPLRVMKEEATEAAENLRVSGEAGRRPTPGWQNLLLFIIVVFEVGIFGSLMLSYVGDFTNTQNFIAGFAFGTILAIVLTVMTHKAGKAIYIAHHRSALTEAVKREARQFLETETPYSVPVIEQSETFRKIKQAFGPIQFDGKKLPFRRTGGIPILTFILVSSIAVAGFVCPRQHPGQYQRHAETPTDGGDDTAGGAQHDGRESYCSPGHHGRA</sequence>
<feature type="transmembrane region" description="Helical" evidence="2">
    <location>
        <begin position="194"/>
        <end position="214"/>
    </location>
</feature>
<accession>A0A450UGY8</accession>
<feature type="transmembrane region" description="Helical" evidence="2">
    <location>
        <begin position="70"/>
        <end position="87"/>
    </location>
</feature>
<evidence type="ECO:0000313" key="4">
    <source>
        <dbReference type="EMBL" id="VFJ91791.1"/>
    </source>
</evidence>
<feature type="transmembrane region" description="Helical" evidence="2">
    <location>
        <begin position="167"/>
        <end position="188"/>
    </location>
</feature>